<comment type="caution">
    <text evidence="1">The sequence shown here is derived from an EMBL/GenBank/DDBJ whole genome shotgun (WGS) entry which is preliminary data.</text>
</comment>
<keyword evidence="2" id="KW-1185">Reference proteome</keyword>
<gene>
    <name evidence="1" type="ORF">GCM10010390_54260</name>
</gene>
<name>A0ABP3NJ78_9ACTN</name>
<dbReference type="EMBL" id="BAAABZ010000052">
    <property type="protein sequence ID" value="GAA0545313.1"/>
    <property type="molecule type" value="Genomic_DNA"/>
</dbReference>
<proteinExistence type="predicted"/>
<evidence type="ECO:0000313" key="1">
    <source>
        <dbReference type="EMBL" id="GAA0545313.1"/>
    </source>
</evidence>
<dbReference type="Proteomes" id="UP001501576">
    <property type="component" value="Unassembled WGS sequence"/>
</dbReference>
<accession>A0ABP3NJ78</accession>
<evidence type="ECO:0000313" key="2">
    <source>
        <dbReference type="Proteomes" id="UP001501576"/>
    </source>
</evidence>
<sequence>MARRPLGALLVAAHLLASRLPSCIMTSPIEALIQQLDVDDDASYAAGNGRRWPFNTEHDHLLHAFGLDPASEEEAASRLSAVAAGTAPNEPSSVSRTCERLGKAFQLRPQPADLHLSRHQAQCDAVCLVASQ</sequence>
<protein>
    <submittedName>
        <fullName evidence="1">Uncharacterized protein</fullName>
    </submittedName>
</protein>
<organism evidence="1 2">
    <name type="scientific">Streptomyces mordarskii</name>
    <dbReference type="NCBI Taxonomy" id="1226758"/>
    <lineage>
        <taxon>Bacteria</taxon>
        <taxon>Bacillati</taxon>
        <taxon>Actinomycetota</taxon>
        <taxon>Actinomycetes</taxon>
        <taxon>Kitasatosporales</taxon>
        <taxon>Streptomycetaceae</taxon>
        <taxon>Streptomyces</taxon>
    </lineage>
</organism>
<reference evidence="2" key="1">
    <citation type="journal article" date="2019" name="Int. J. Syst. Evol. Microbiol.">
        <title>The Global Catalogue of Microorganisms (GCM) 10K type strain sequencing project: providing services to taxonomists for standard genome sequencing and annotation.</title>
        <authorList>
            <consortium name="The Broad Institute Genomics Platform"/>
            <consortium name="The Broad Institute Genome Sequencing Center for Infectious Disease"/>
            <person name="Wu L."/>
            <person name="Ma J."/>
        </authorList>
    </citation>
    <scope>NUCLEOTIDE SEQUENCE [LARGE SCALE GENOMIC DNA]</scope>
    <source>
        <strain evidence="2">JCM 5052</strain>
    </source>
</reference>